<reference evidence="1 2" key="1">
    <citation type="submission" date="2018-10" db="EMBL/GenBank/DDBJ databases">
        <title>Draft Genome Sequence of Anaerotignum sp. KCTC 15736.</title>
        <authorList>
            <person name="Choi S.H."/>
            <person name="Kim J.S."/>
            <person name="Kang S.W."/>
            <person name="Lee J.S."/>
            <person name="Park S.H."/>
        </authorList>
    </citation>
    <scope>NUCLEOTIDE SEQUENCE [LARGE SCALE GENOMIC DNA]</scope>
    <source>
        <strain evidence="1 2">KCTC 15736</strain>
    </source>
</reference>
<accession>A0A401LFV0</accession>
<evidence type="ECO:0000313" key="1">
    <source>
        <dbReference type="EMBL" id="GCB30387.1"/>
    </source>
</evidence>
<gene>
    <name evidence="1" type="ORF">KGMB03357_20480</name>
</gene>
<name>A0A401LFV0_9FIRM</name>
<evidence type="ECO:0008006" key="3">
    <source>
        <dbReference type="Google" id="ProtNLM"/>
    </source>
</evidence>
<keyword evidence="2" id="KW-1185">Reference proteome</keyword>
<evidence type="ECO:0000313" key="2">
    <source>
        <dbReference type="Proteomes" id="UP000287361"/>
    </source>
</evidence>
<protein>
    <recommendedName>
        <fullName evidence="3">DUF2007 domain-containing protein</fullName>
    </recommendedName>
</protein>
<dbReference type="AlphaFoldDB" id="A0A401LFV0"/>
<dbReference type="Proteomes" id="UP000287361">
    <property type="component" value="Unassembled WGS sequence"/>
</dbReference>
<organism evidence="1 2">
    <name type="scientific">Anaerotignum faecicola</name>
    <dbReference type="NCBI Taxonomy" id="2358141"/>
    <lineage>
        <taxon>Bacteria</taxon>
        <taxon>Bacillati</taxon>
        <taxon>Bacillota</taxon>
        <taxon>Clostridia</taxon>
        <taxon>Lachnospirales</taxon>
        <taxon>Anaerotignaceae</taxon>
        <taxon>Anaerotignum</taxon>
    </lineage>
</organism>
<dbReference type="OrthoDB" id="1734503at2"/>
<comment type="caution">
    <text evidence="1">The sequence shown here is derived from an EMBL/GenBank/DDBJ whole genome shotgun (WGS) entry which is preliminary data.</text>
</comment>
<proteinExistence type="predicted"/>
<dbReference type="EMBL" id="BHVZ01000014">
    <property type="protein sequence ID" value="GCB30387.1"/>
    <property type="molecule type" value="Genomic_DNA"/>
</dbReference>
<sequence length="79" mass="9318">MLTIFNRRELLLTQSMERQAEVRNILAANGIAYTVRTTNRQGGIQRANMWSAGFNQSFAWEYKIYVHKKDLEYALHLIR</sequence>